<dbReference type="PANTHER" id="PTHR38121:SF5">
    <property type="entry name" value="GH16 DOMAIN-CONTAINING PROTEIN"/>
    <property type="match status" value="1"/>
</dbReference>
<reference evidence="4 5" key="1">
    <citation type="journal article" date="2016" name="PLoS Pathog.">
        <title>Biosynthesis of antibiotic leucinostatins in bio-control fungus Purpureocillium lilacinum and their inhibition on phytophthora revealed by genome mining.</title>
        <authorList>
            <person name="Wang G."/>
            <person name="Liu Z."/>
            <person name="Lin R."/>
            <person name="Li E."/>
            <person name="Mao Z."/>
            <person name="Ling J."/>
            <person name="Yang Y."/>
            <person name="Yin W.B."/>
            <person name="Xie B."/>
        </authorList>
    </citation>
    <scope>NUCLEOTIDE SEQUENCE [LARGE SCALE GENOMIC DNA]</scope>
    <source>
        <strain evidence="4">170</strain>
    </source>
</reference>
<evidence type="ECO:0000256" key="2">
    <source>
        <dbReference type="SAM" id="SignalP"/>
    </source>
</evidence>
<dbReference type="PANTHER" id="PTHR38121">
    <property type="entry name" value="GH16 DOMAIN-CONTAINING PROTEIN"/>
    <property type="match status" value="1"/>
</dbReference>
<dbReference type="InterPro" id="IPR000757">
    <property type="entry name" value="Beta-glucanase-like"/>
</dbReference>
<dbReference type="SUPFAM" id="SSF49899">
    <property type="entry name" value="Concanavalin A-like lectins/glucanases"/>
    <property type="match status" value="1"/>
</dbReference>
<dbReference type="RefSeq" id="XP_018145076.1">
    <property type="nucleotide sequence ID" value="XM_018283835.1"/>
</dbReference>
<dbReference type="PROSITE" id="PS51762">
    <property type="entry name" value="GH16_2"/>
    <property type="match status" value="1"/>
</dbReference>
<feature type="signal peptide" evidence="2">
    <location>
        <begin position="1"/>
        <end position="18"/>
    </location>
</feature>
<dbReference type="Pfam" id="PF00722">
    <property type="entry name" value="Glyco_hydro_16"/>
    <property type="match status" value="1"/>
</dbReference>
<dbReference type="GO" id="GO:0005975">
    <property type="term" value="P:carbohydrate metabolic process"/>
    <property type="evidence" value="ECO:0007669"/>
    <property type="project" value="InterPro"/>
</dbReference>
<evidence type="ECO:0000259" key="3">
    <source>
        <dbReference type="PROSITE" id="PS51762"/>
    </source>
</evidence>
<organism evidence="4 5">
    <name type="scientific">Pochonia chlamydosporia 170</name>
    <dbReference type="NCBI Taxonomy" id="1380566"/>
    <lineage>
        <taxon>Eukaryota</taxon>
        <taxon>Fungi</taxon>
        <taxon>Dikarya</taxon>
        <taxon>Ascomycota</taxon>
        <taxon>Pezizomycotina</taxon>
        <taxon>Sordariomycetes</taxon>
        <taxon>Hypocreomycetidae</taxon>
        <taxon>Hypocreales</taxon>
        <taxon>Clavicipitaceae</taxon>
        <taxon>Pochonia</taxon>
    </lineage>
</organism>
<proteinExistence type="predicted"/>
<feature type="region of interest" description="Disordered" evidence="1">
    <location>
        <begin position="307"/>
        <end position="335"/>
    </location>
</feature>
<dbReference type="STRING" id="1380566.A0A179FRG7"/>
<feature type="chain" id="PRO_5008101975" evidence="2">
    <location>
        <begin position="19"/>
        <end position="368"/>
    </location>
</feature>
<dbReference type="GO" id="GO:0004553">
    <property type="term" value="F:hydrolase activity, hydrolyzing O-glycosyl compounds"/>
    <property type="evidence" value="ECO:0007669"/>
    <property type="project" value="InterPro"/>
</dbReference>
<evidence type="ECO:0000256" key="1">
    <source>
        <dbReference type="SAM" id="MobiDB-lite"/>
    </source>
</evidence>
<dbReference type="GeneID" id="28847829"/>
<dbReference type="KEGG" id="pchm:VFPPC_04488"/>
<sequence length="368" mass="41038">MYQPLAFVLAMLPRFALTACTCGYSMTDPQDENASLFFMNLLQSNFTAMQDLSQATEWTKQRFDVSPDAGRGAFGKSFLPENVLLTPEMRMKQHDGLTGRSMGLWVRRQVTASNTISAAEIDTSRTDMQWGSYRATMKLSRVVGTCAAFFWYYNDTQEIDMEFLSREFDEANKVFPVNLVIHSASSAQNGYDASKTGTFKVANLKFDPTKDFHEYRFDFLPGRVRFYADGENLAEMNGDNVPSSGGHIILQHWSNGNPKWSGGPPLSDAVVWVKSVEAYFNSSGNEDRAQWDKRCGKHGTERTAVCTISGTPPLGNNSRMEGPSHDGDNMGNREASEENACHVSKHAELLSTVLAVMMIAAWQLTHHT</sequence>
<dbReference type="CDD" id="cd00413">
    <property type="entry name" value="Glyco_hydrolase_16"/>
    <property type="match status" value="1"/>
</dbReference>
<dbReference type="Proteomes" id="UP000078397">
    <property type="component" value="Unassembled WGS sequence"/>
</dbReference>
<feature type="domain" description="GH16" evidence="3">
    <location>
        <begin position="56"/>
        <end position="284"/>
    </location>
</feature>
<comment type="caution">
    <text evidence="4">The sequence shown here is derived from an EMBL/GenBank/DDBJ whole genome shotgun (WGS) entry which is preliminary data.</text>
</comment>
<feature type="compositionally biased region" description="Polar residues" evidence="1">
    <location>
        <begin position="307"/>
        <end position="319"/>
    </location>
</feature>
<keyword evidence="5" id="KW-1185">Reference proteome</keyword>
<keyword evidence="2" id="KW-0732">Signal</keyword>
<evidence type="ECO:0000313" key="5">
    <source>
        <dbReference type="Proteomes" id="UP000078397"/>
    </source>
</evidence>
<name>A0A179FRG7_METCM</name>
<dbReference type="OrthoDB" id="25131at2759"/>
<gene>
    <name evidence="4" type="ORF">VFPPC_04488</name>
</gene>
<dbReference type="EMBL" id="LSBJ02000003">
    <property type="protein sequence ID" value="OAQ68226.1"/>
    <property type="molecule type" value="Genomic_DNA"/>
</dbReference>
<dbReference type="Gene3D" id="2.60.120.200">
    <property type="match status" value="1"/>
</dbReference>
<protein>
    <submittedName>
        <fullName evidence="4">Endo-1,3-1,4-b-glucanase</fullName>
    </submittedName>
</protein>
<evidence type="ECO:0000313" key="4">
    <source>
        <dbReference type="EMBL" id="OAQ68226.1"/>
    </source>
</evidence>
<dbReference type="AlphaFoldDB" id="A0A179FRG7"/>
<accession>A0A179FRG7</accession>
<dbReference type="InterPro" id="IPR013320">
    <property type="entry name" value="ConA-like_dom_sf"/>
</dbReference>